<evidence type="ECO:0000259" key="1">
    <source>
        <dbReference type="Pfam" id="PF00561"/>
    </source>
</evidence>
<accession>A0A098G2I2</accession>
<organism evidence="2 3">
    <name type="scientific">Legionella fallonii LLAP-10</name>
    <dbReference type="NCBI Taxonomy" id="1212491"/>
    <lineage>
        <taxon>Bacteria</taxon>
        <taxon>Pseudomonadati</taxon>
        <taxon>Pseudomonadota</taxon>
        <taxon>Gammaproteobacteria</taxon>
        <taxon>Legionellales</taxon>
        <taxon>Legionellaceae</taxon>
        <taxon>Legionella</taxon>
    </lineage>
</organism>
<dbReference type="Gene3D" id="3.40.50.1820">
    <property type="entry name" value="alpha/beta hydrolase"/>
    <property type="match status" value="1"/>
</dbReference>
<gene>
    <name evidence="2" type="ORF">LFA_0746</name>
</gene>
<dbReference type="InterPro" id="IPR050266">
    <property type="entry name" value="AB_hydrolase_sf"/>
</dbReference>
<evidence type="ECO:0000313" key="2">
    <source>
        <dbReference type="EMBL" id="CEG56196.1"/>
    </source>
</evidence>
<feature type="domain" description="AB hydrolase-1" evidence="1">
    <location>
        <begin position="32"/>
        <end position="283"/>
    </location>
</feature>
<protein>
    <submittedName>
        <fullName evidence="2">Hydrolase</fullName>
    </submittedName>
</protein>
<keyword evidence="3" id="KW-1185">Reference proteome</keyword>
<dbReference type="SUPFAM" id="SSF53474">
    <property type="entry name" value="alpha/beta-Hydrolases"/>
    <property type="match status" value="1"/>
</dbReference>
<dbReference type="RefSeq" id="WP_231865900.1">
    <property type="nucleotide sequence ID" value="NZ_LN614827.1"/>
</dbReference>
<dbReference type="KEGG" id="lfa:LFA_0746"/>
<dbReference type="AlphaFoldDB" id="A0A098G2I2"/>
<dbReference type="EMBL" id="LN614827">
    <property type="protein sequence ID" value="CEG56196.1"/>
    <property type="molecule type" value="Genomic_DNA"/>
</dbReference>
<dbReference type="Proteomes" id="UP000032430">
    <property type="component" value="Chromosome I"/>
</dbReference>
<proteinExistence type="predicted"/>
<dbReference type="STRING" id="1212491.LFA_0746"/>
<dbReference type="PANTHER" id="PTHR43798:SF33">
    <property type="entry name" value="HYDROLASE, PUTATIVE (AFU_ORTHOLOGUE AFUA_2G14860)-RELATED"/>
    <property type="match status" value="1"/>
</dbReference>
<dbReference type="InterPro" id="IPR000073">
    <property type="entry name" value="AB_hydrolase_1"/>
</dbReference>
<name>A0A098G2I2_9GAMM</name>
<evidence type="ECO:0000313" key="3">
    <source>
        <dbReference type="Proteomes" id="UP000032430"/>
    </source>
</evidence>
<sequence>MPMKTNSILGISEEGFHNMVYTEWGEASEQLPAVICVHGYSRNGRDFDALAQYLSMQGRHVFCPDVVGRGDSSWFKQSHHYNFNQYMADLNVLIARTGAQSIDWIGTSMGGMIGMMLAAQPGSPIKRLILNDVGPQIPIHALRKLAKYIGNEPEFKSVEEAKQYYKKNYSDFGQLSEEQWDDFTKNSIVQQEPNLFVVKADPAIKNPKSTMHVVMDFFHHPHKALEGIFYDIDLWSYWEKISCPILVIRGARSELLPLTIIRKMRRKKPNIEVCEIEDAGHAPALLQISDHEMINHWLSYSTLTKTK</sequence>
<dbReference type="Pfam" id="PF00561">
    <property type="entry name" value="Abhydrolase_1"/>
    <property type="match status" value="1"/>
</dbReference>
<dbReference type="HOGENOM" id="CLU_020336_1_0_6"/>
<dbReference type="GO" id="GO:0016787">
    <property type="term" value="F:hydrolase activity"/>
    <property type="evidence" value="ECO:0007669"/>
    <property type="project" value="UniProtKB-KW"/>
</dbReference>
<keyword evidence="2" id="KW-0378">Hydrolase</keyword>
<dbReference type="PANTHER" id="PTHR43798">
    <property type="entry name" value="MONOACYLGLYCEROL LIPASE"/>
    <property type="match status" value="1"/>
</dbReference>
<dbReference type="GO" id="GO:0016020">
    <property type="term" value="C:membrane"/>
    <property type="evidence" value="ECO:0007669"/>
    <property type="project" value="TreeGrafter"/>
</dbReference>
<reference evidence="3" key="1">
    <citation type="submission" date="2014-09" db="EMBL/GenBank/DDBJ databases">
        <authorList>
            <person name="Gomez-Valero L."/>
        </authorList>
    </citation>
    <scope>NUCLEOTIDE SEQUENCE [LARGE SCALE GENOMIC DNA]</scope>
    <source>
        <strain evidence="3">ATCC700992</strain>
    </source>
</reference>
<dbReference type="InterPro" id="IPR029058">
    <property type="entry name" value="AB_hydrolase_fold"/>
</dbReference>